<feature type="transmembrane region" description="Helical" evidence="9">
    <location>
        <begin position="34"/>
        <end position="53"/>
    </location>
</feature>
<keyword evidence="4" id="KW-0378">Hydrolase</keyword>
<feature type="binding site" evidence="7">
    <location>
        <position position="33"/>
    </location>
    <ligand>
        <name>Ca(2+)</name>
        <dbReference type="ChEBI" id="CHEBI:29108"/>
    </ligand>
</feature>
<dbReference type="InterPro" id="IPR008901">
    <property type="entry name" value="ACER"/>
</dbReference>
<comment type="subcellular location">
    <subcellularLocation>
        <location evidence="1">Membrane</location>
        <topology evidence="1">Multi-pass membrane protein</topology>
    </subcellularLocation>
</comment>
<keyword evidence="6 9" id="KW-0472">Membrane</keyword>
<dbReference type="GO" id="GO:0046514">
    <property type="term" value="P:ceramide catabolic process"/>
    <property type="evidence" value="ECO:0007669"/>
    <property type="project" value="TreeGrafter"/>
</dbReference>
<dbReference type="EMBL" id="HBGE01064888">
    <property type="protein sequence ID" value="CAD9162132.1"/>
    <property type="molecule type" value="Transcribed_RNA"/>
</dbReference>
<feature type="binding site" evidence="8">
    <location>
        <position position="213"/>
    </location>
    <ligand>
        <name>Zn(2+)</name>
        <dbReference type="ChEBI" id="CHEBI:29105"/>
        <note>catalytic</note>
    </ligand>
</feature>
<feature type="binding site" evidence="7">
    <location>
        <position position="22"/>
    </location>
    <ligand>
        <name>Ca(2+)</name>
        <dbReference type="ChEBI" id="CHEBI:29108"/>
    </ligand>
</feature>
<feature type="transmembrane region" description="Helical" evidence="9">
    <location>
        <begin position="118"/>
        <end position="137"/>
    </location>
</feature>
<evidence type="ECO:0008006" key="11">
    <source>
        <dbReference type="Google" id="ProtNLM"/>
    </source>
</evidence>
<accession>A0A7S1RC70</accession>
<reference evidence="10" key="1">
    <citation type="submission" date="2021-01" db="EMBL/GenBank/DDBJ databases">
        <authorList>
            <person name="Corre E."/>
            <person name="Pelletier E."/>
            <person name="Niang G."/>
            <person name="Scheremetjew M."/>
            <person name="Finn R."/>
            <person name="Kale V."/>
            <person name="Holt S."/>
            <person name="Cochrane G."/>
            <person name="Meng A."/>
            <person name="Brown T."/>
            <person name="Cohen L."/>
        </authorList>
    </citation>
    <scope>NUCLEOTIDE SEQUENCE</scope>
    <source>
        <strain evidence="10">OF101</strain>
    </source>
</reference>
<dbReference type="Pfam" id="PF05875">
    <property type="entry name" value="Ceramidase"/>
    <property type="match status" value="1"/>
</dbReference>
<evidence type="ECO:0000256" key="3">
    <source>
        <dbReference type="ARBA" id="ARBA00022692"/>
    </source>
</evidence>
<comment type="cofactor">
    <cofactor evidence="8">
        <name>Zn(2+)</name>
        <dbReference type="ChEBI" id="CHEBI:29105"/>
    </cofactor>
</comment>
<dbReference type="GO" id="GO:0005789">
    <property type="term" value="C:endoplasmic reticulum membrane"/>
    <property type="evidence" value="ECO:0007669"/>
    <property type="project" value="TreeGrafter"/>
</dbReference>
<keyword evidence="3 9" id="KW-0812">Transmembrane</keyword>
<proteinExistence type="inferred from homology"/>
<dbReference type="AlphaFoldDB" id="A0A7S1RC70"/>
<evidence type="ECO:0000256" key="9">
    <source>
        <dbReference type="SAM" id="Phobius"/>
    </source>
</evidence>
<evidence type="ECO:0000256" key="8">
    <source>
        <dbReference type="PIRSR" id="PIRSR608901-2"/>
    </source>
</evidence>
<dbReference type="PANTHER" id="PTHR46187">
    <property type="entry name" value="ALKALINE CERAMIDASE 3"/>
    <property type="match status" value="1"/>
</dbReference>
<keyword evidence="5 9" id="KW-1133">Transmembrane helix</keyword>
<evidence type="ECO:0000256" key="1">
    <source>
        <dbReference type="ARBA" id="ARBA00004141"/>
    </source>
</evidence>
<sequence length="273" mass="30592">MAGPADAELFWGPIDAAHQFCEAKYGISPYVAEFWNTFSNIPFFIIPGIYALVRGRDVLDWRLRLVWLGMVTVGCGSFLFHLTMRFKCEMLDEVPMLLLVFAGVLTKDDTHWVTSGSWKVLIHAFCIALCSVGMYMYLSLENYEMFLGTFSAMVVLDLGLSLACASRPDGHGSWAARGCLIVYAVAISSGRLLWEVERNFCVPGKDGVLPWMHVAWHFLAGCACYFSILADMHIRWEALGVGNAIDDPVRMWPLVGLLPKGWRRSGDRHRKGA</sequence>
<dbReference type="GO" id="GO:0046872">
    <property type="term" value="F:metal ion binding"/>
    <property type="evidence" value="ECO:0007669"/>
    <property type="project" value="UniProtKB-KW"/>
</dbReference>
<keyword evidence="8" id="KW-0862">Zinc</keyword>
<gene>
    <name evidence="10" type="ORF">ACAT0790_LOCUS38897</name>
</gene>
<evidence type="ECO:0000256" key="4">
    <source>
        <dbReference type="ARBA" id="ARBA00022801"/>
    </source>
</evidence>
<evidence type="ECO:0000313" key="10">
    <source>
        <dbReference type="EMBL" id="CAD9162132.1"/>
    </source>
</evidence>
<dbReference type="GO" id="GO:0016811">
    <property type="term" value="F:hydrolase activity, acting on carbon-nitrogen (but not peptide) bonds, in linear amides"/>
    <property type="evidence" value="ECO:0007669"/>
    <property type="project" value="InterPro"/>
</dbReference>
<evidence type="ECO:0000256" key="7">
    <source>
        <dbReference type="PIRSR" id="PIRSR608901-1"/>
    </source>
</evidence>
<feature type="transmembrane region" description="Helical" evidence="9">
    <location>
        <begin position="214"/>
        <end position="230"/>
    </location>
</feature>
<protein>
    <recommendedName>
        <fullName evidence="11">Alkaline ceramidase</fullName>
    </recommendedName>
</protein>
<evidence type="ECO:0000256" key="2">
    <source>
        <dbReference type="ARBA" id="ARBA00009780"/>
    </source>
</evidence>
<feature type="binding site" evidence="8">
    <location>
        <position position="217"/>
    </location>
    <ligand>
        <name>Zn(2+)</name>
        <dbReference type="ChEBI" id="CHEBI:29105"/>
        <note>catalytic</note>
    </ligand>
</feature>
<organism evidence="10">
    <name type="scientific">Alexandrium catenella</name>
    <name type="common">Red tide dinoflagellate</name>
    <name type="synonym">Gonyaulax catenella</name>
    <dbReference type="NCBI Taxonomy" id="2925"/>
    <lineage>
        <taxon>Eukaryota</taxon>
        <taxon>Sar</taxon>
        <taxon>Alveolata</taxon>
        <taxon>Dinophyceae</taxon>
        <taxon>Gonyaulacales</taxon>
        <taxon>Pyrocystaceae</taxon>
        <taxon>Alexandrium</taxon>
    </lineage>
</organism>
<name>A0A7S1RC70_ALECA</name>
<feature type="transmembrane region" description="Helical" evidence="9">
    <location>
        <begin position="143"/>
        <end position="162"/>
    </location>
</feature>
<evidence type="ECO:0000256" key="6">
    <source>
        <dbReference type="ARBA" id="ARBA00023136"/>
    </source>
</evidence>
<dbReference type="PANTHER" id="PTHR46187:SF3">
    <property type="entry name" value="ALKALINE CERAMIDASE 3"/>
    <property type="match status" value="1"/>
</dbReference>
<feature type="binding site" evidence="8">
    <location>
        <position position="81"/>
    </location>
    <ligand>
        <name>Zn(2+)</name>
        <dbReference type="ChEBI" id="CHEBI:29105"/>
        <note>catalytic</note>
    </ligand>
</feature>
<dbReference type="GO" id="GO:0046513">
    <property type="term" value="P:ceramide biosynthetic process"/>
    <property type="evidence" value="ECO:0007669"/>
    <property type="project" value="TreeGrafter"/>
</dbReference>
<comment type="similarity">
    <text evidence="2">Belongs to the alkaline ceramidase family.</text>
</comment>
<keyword evidence="7" id="KW-0479">Metal-binding</keyword>
<keyword evidence="7" id="KW-0106">Calcium</keyword>
<feature type="transmembrane region" description="Helical" evidence="9">
    <location>
        <begin position="65"/>
        <end position="84"/>
    </location>
</feature>
<evidence type="ECO:0000256" key="5">
    <source>
        <dbReference type="ARBA" id="ARBA00022989"/>
    </source>
</evidence>